<dbReference type="CDD" id="cd19958">
    <property type="entry name" value="pyocin_knob"/>
    <property type="match status" value="8"/>
</dbReference>
<proteinExistence type="predicted"/>
<keyword evidence="2" id="KW-1185">Reference proteome</keyword>
<protein>
    <submittedName>
        <fullName evidence="1">Uncharacterized protein</fullName>
    </submittedName>
</protein>
<gene>
    <name evidence="1" type="ORF">NRIC_04040</name>
</gene>
<comment type="caution">
    <text evidence="1">The sequence shown here is derived from an EMBL/GenBank/DDBJ whole genome shotgun (WGS) entry which is preliminary data.</text>
</comment>
<accession>A0A4P5PG92</accession>
<dbReference type="OrthoDB" id="2842596at2"/>
<dbReference type="EMBL" id="BJCC01000003">
    <property type="protein sequence ID" value="GCF92513.1"/>
    <property type="molecule type" value="Genomic_DNA"/>
</dbReference>
<evidence type="ECO:0000313" key="1">
    <source>
        <dbReference type="EMBL" id="GCF92513.1"/>
    </source>
</evidence>
<name>A0A4P5PG92_9ENTE</name>
<dbReference type="RefSeq" id="WP_146621021.1">
    <property type="nucleotide sequence ID" value="NZ_BJCC01000003.1"/>
</dbReference>
<organism evidence="1 2">
    <name type="scientific">Enterococcus florum</name>
    <dbReference type="NCBI Taxonomy" id="2480627"/>
    <lineage>
        <taxon>Bacteria</taxon>
        <taxon>Bacillati</taxon>
        <taxon>Bacillota</taxon>
        <taxon>Bacilli</taxon>
        <taxon>Lactobacillales</taxon>
        <taxon>Enterococcaceae</taxon>
        <taxon>Enterococcus</taxon>
    </lineage>
</organism>
<sequence length="1295" mass="144194">MKPVICKYGYSPKTNDCCPIDYVFTTINRLQDIKKPDRNHAYVMPNNDVYILNYAGTKVIRIGSLGEYNPLFDDTGKGLTIKVNPNPSNPVLLLEVDAGEGIEFDSNGKLILSEKYRYKLPIASKTLLGGIKVGENLKIASDGTLSLDLDNVKKEVQSDWDAPPTDPRSVANKPFSKIENGLEVNDGNLSVKDYDSIVLHSSKRDNPHAVTVEQVGTYTKEKIDEKDTEFLAGAKNYSDEHARKTDNPHKVTAEQVGTYTKTQVDSKDSTTLTTAKAYTDNHANKKDNPHSVTAAQINAYTKTETDAKLKTKTNTDGYSNDIVTRYVGDLNDLQKSGTFMVYQAENAPSNGWWFVQSMKHNELYTTQVAWKLNDPNTKAFKIRSKVNNSWSEWSEVAMLDDLPDFEKGPLIFKNDEITTQNWNDLTDPGIYKLSNSTGDNRPPLQNLWGYVEVLKSGGGIVQVYWSDSSLMFMRVYTGSPAKWSEWKRAAMTSDFEDGPMIMSSERVIAQDWNTLTKAGVYIVASPSGSGSNKPTAAVWGMLEVNKNPNSTMITQTFNGVNPSMVYTRDYSSAGWGAWQRLARMSDLPSLGRGALIFSNTTLTTQDWNTITTSGIYYASNASGSNKPTNQTNYGYLTVYNYGGYIFQEFDSGFTKYFRSFSGDPAKWSVWERNTKGSEFEAGAIVNKSTAVTTQDWNTITAAGVYRVSSTTGSNRPLDTGSVYGYLEVNFNASGLVHQVFKRIEPNETYMRQFANNKWSSWQKLLTVSDFEKKIYLGYLTKKMSDSIDTYPLGTSVTFVRAEDGWPSYGVVTTTKSYSGGGGSMQIYQPYDDNHGGTRPRFRLAKYNNGNVKWGGWENFVTDSFLESKLSSKTNDDGYSNVNVSSYTGDLNNLKKSGTFMGSALGNAPQHSAVNGWWFVQVMKHNDKYVTQVAWVLNDGGTRSFWIRHMHDGVWKEWVKNVTADDLEKGSINQKNTVINTQDLNTITDAGVYNLNNASGANIPSELGTSAVWGFLEVFKLPGETYTTQKLTSTAKDGFPKEYIRAYAGNPPTWKAWHRLAKTIELEEGALFRKTKVIDQEDWNNITASGIYYVSSTTGRGANKPLTACFGYLTVIPHKDTPNLVQTFQHWDGISVRMKSATGWSSWRKIAFQDEVVNLTQPQSVSGAKNFLARPTYNGKRLAVAGDIEAINYGNHNYDGIQDGRIHLARFSDQVYCEINFQPDRTIYAGQTILVLPPRFQAAIPASTIVRHDAPRSDLSAGKTVTIEDDKLVANQDLEAGFWCTGSLTVIAKNGL</sequence>
<dbReference type="Proteomes" id="UP000290567">
    <property type="component" value="Unassembled WGS sequence"/>
</dbReference>
<evidence type="ECO:0000313" key="2">
    <source>
        <dbReference type="Proteomes" id="UP000290567"/>
    </source>
</evidence>
<reference evidence="2" key="1">
    <citation type="submission" date="2019-02" db="EMBL/GenBank/DDBJ databases">
        <title>Draft genome sequence of Enterococcus sp. Gos25-1.</title>
        <authorList>
            <person name="Tanaka N."/>
            <person name="Shiwa Y."/>
            <person name="Fujita N."/>
        </authorList>
    </citation>
    <scope>NUCLEOTIDE SEQUENCE [LARGE SCALE GENOMIC DNA]</scope>
    <source>
        <strain evidence="2">Gos25-1</strain>
    </source>
</reference>